<feature type="compositionally biased region" description="Pro residues" evidence="1">
    <location>
        <begin position="21"/>
        <end position="43"/>
    </location>
</feature>
<dbReference type="EMBL" id="JAWZYT010003832">
    <property type="protein sequence ID" value="KAK4296550.1"/>
    <property type="molecule type" value="Genomic_DNA"/>
</dbReference>
<keyword evidence="3" id="KW-1185">Reference proteome</keyword>
<dbReference type="Proteomes" id="UP001292094">
    <property type="component" value="Unassembled WGS sequence"/>
</dbReference>
<reference evidence="2" key="1">
    <citation type="submission" date="2023-11" db="EMBL/GenBank/DDBJ databases">
        <title>Genome assemblies of two species of porcelain crab, Petrolisthes cinctipes and Petrolisthes manimaculis (Anomura: Porcellanidae).</title>
        <authorList>
            <person name="Angst P."/>
        </authorList>
    </citation>
    <scope>NUCLEOTIDE SEQUENCE</scope>
    <source>
        <strain evidence="2">PB745_02</strain>
        <tissue evidence="2">Gill</tissue>
    </source>
</reference>
<evidence type="ECO:0000256" key="1">
    <source>
        <dbReference type="SAM" id="MobiDB-lite"/>
    </source>
</evidence>
<feature type="compositionally biased region" description="Low complexity" evidence="1">
    <location>
        <begin position="9"/>
        <end position="20"/>
    </location>
</feature>
<organism evidence="2 3">
    <name type="scientific">Petrolisthes manimaculis</name>
    <dbReference type="NCBI Taxonomy" id="1843537"/>
    <lineage>
        <taxon>Eukaryota</taxon>
        <taxon>Metazoa</taxon>
        <taxon>Ecdysozoa</taxon>
        <taxon>Arthropoda</taxon>
        <taxon>Crustacea</taxon>
        <taxon>Multicrustacea</taxon>
        <taxon>Malacostraca</taxon>
        <taxon>Eumalacostraca</taxon>
        <taxon>Eucarida</taxon>
        <taxon>Decapoda</taxon>
        <taxon>Pleocyemata</taxon>
        <taxon>Anomura</taxon>
        <taxon>Galatheoidea</taxon>
        <taxon>Porcellanidae</taxon>
        <taxon>Petrolisthes</taxon>
    </lineage>
</organism>
<gene>
    <name evidence="2" type="ORF">Pmani_030975</name>
</gene>
<accession>A0AAE1NUL0</accession>
<name>A0AAE1NUL0_9EUCA</name>
<comment type="caution">
    <text evidence="2">The sequence shown here is derived from an EMBL/GenBank/DDBJ whole genome shotgun (WGS) entry which is preliminary data.</text>
</comment>
<feature type="region of interest" description="Disordered" evidence="1">
    <location>
        <begin position="92"/>
        <end position="125"/>
    </location>
</feature>
<dbReference type="AlphaFoldDB" id="A0AAE1NUL0"/>
<feature type="region of interest" description="Disordered" evidence="1">
    <location>
        <begin position="1"/>
        <end position="49"/>
    </location>
</feature>
<proteinExistence type="predicted"/>
<protein>
    <submittedName>
        <fullName evidence="2">Uncharacterized protein</fullName>
    </submittedName>
</protein>
<evidence type="ECO:0000313" key="2">
    <source>
        <dbReference type="EMBL" id="KAK4296550.1"/>
    </source>
</evidence>
<evidence type="ECO:0000313" key="3">
    <source>
        <dbReference type="Proteomes" id="UP001292094"/>
    </source>
</evidence>
<sequence>MWLALSTISSGPPALSTTSPSPQPLAPPGTSPGPQPLAPPALAPSPYQHQRNVRNSGRFVSGFYAGETQQSSRVIAVCHFESDLEYGLNSKLRSSTSPIRGELGVRYGRGTEAEGEGGEGGGRRK</sequence>